<keyword evidence="5" id="KW-1185">Reference proteome</keyword>
<proteinExistence type="predicted"/>
<feature type="region of interest" description="Disordered" evidence="1">
    <location>
        <begin position="127"/>
        <end position="161"/>
    </location>
</feature>
<dbReference type="Proteomes" id="UP000193811">
    <property type="component" value="Unassembled WGS sequence"/>
</dbReference>
<name>A0A0U1D520_9MYCO</name>
<evidence type="ECO:0000256" key="1">
    <source>
        <dbReference type="SAM" id="MobiDB-lite"/>
    </source>
</evidence>
<protein>
    <submittedName>
        <fullName evidence="2">Bacteriophage protein</fullName>
    </submittedName>
</protein>
<accession>A0A0U1D520</accession>
<dbReference type="EMBL" id="CTEF01000001">
    <property type="protein sequence ID" value="CQD07311.1"/>
    <property type="molecule type" value="Genomic_DNA"/>
</dbReference>
<dbReference type="Proteomes" id="UP000182227">
    <property type="component" value="Unassembled WGS sequence"/>
</dbReference>
<dbReference type="AlphaFoldDB" id="A0A0U1D520"/>
<gene>
    <name evidence="3" type="ORF">AWB98_01345</name>
    <name evidence="2" type="ORF">BN970_01378</name>
</gene>
<dbReference type="GeneID" id="44299604"/>
<sequence length="161" mass="17833">MNTDPQVTYKGRVMAQLLTDLSYPRGEDGRVLDTNAFKAVLAQHLMRAGWRKPNNTDGLALIEDYDEPEIKARKMVGPGVYEDAIEWVPFDAPDDPLADLQNMTIAQINALPEHLSTEAERRLGMLPGPAQPTDLWSVKPTLTITDAEEADEPTTSERSDG</sequence>
<dbReference type="InterPro" id="IPR021226">
    <property type="entry name" value="Phage_gene29"/>
</dbReference>
<evidence type="ECO:0000313" key="3">
    <source>
        <dbReference type="EMBL" id="ORV20970.1"/>
    </source>
</evidence>
<evidence type="ECO:0000313" key="5">
    <source>
        <dbReference type="Proteomes" id="UP000193811"/>
    </source>
</evidence>
<dbReference type="RefSeq" id="WP_085142611.1">
    <property type="nucleotide sequence ID" value="NZ_JACKVA010000035.1"/>
</dbReference>
<evidence type="ECO:0000313" key="2">
    <source>
        <dbReference type="EMBL" id="CQD07311.1"/>
    </source>
</evidence>
<dbReference type="EMBL" id="LQOP01000034">
    <property type="protein sequence ID" value="ORV20970.1"/>
    <property type="molecule type" value="Genomic_DNA"/>
</dbReference>
<reference evidence="2 4" key="1">
    <citation type="submission" date="2015-03" db="EMBL/GenBank/DDBJ databases">
        <authorList>
            <person name="Murphy D."/>
        </authorList>
    </citation>
    <scope>NUCLEOTIDE SEQUENCE [LARGE SCALE GENOMIC DNA]</scope>
    <source>
        <strain evidence="2 4">D16</strain>
    </source>
</reference>
<reference evidence="3 5" key="2">
    <citation type="submission" date="2016-01" db="EMBL/GenBank/DDBJ databases">
        <title>The new phylogeny of the genus Mycobacterium.</title>
        <authorList>
            <person name="Tarcisio F."/>
            <person name="Conor M."/>
            <person name="Antonella G."/>
            <person name="Elisabetta G."/>
            <person name="Giulia F.S."/>
            <person name="Sara T."/>
            <person name="Anna F."/>
            <person name="Clotilde B."/>
            <person name="Roberto B."/>
            <person name="Veronica D.S."/>
            <person name="Fabio R."/>
            <person name="Monica P."/>
            <person name="Olivier J."/>
            <person name="Enrico T."/>
            <person name="Nicola S."/>
        </authorList>
    </citation>
    <scope>NUCLEOTIDE SEQUENCE [LARGE SCALE GENOMIC DNA]</scope>
    <source>
        <strain evidence="3 5">CCUG 50187</strain>
    </source>
</reference>
<evidence type="ECO:0000313" key="4">
    <source>
        <dbReference type="Proteomes" id="UP000182227"/>
    </source>
</evidence>
<dbReference type="Pfam" id="PF10910">
    <property type="entry name" value="Phage_gene29"/>
    <property type="match status" value="1"/>
</dbReference>
<organism evidence="2 4">
    <name type="scientific">Mycolicibacterium conceptionense</name>
    <dbReference type="NCBI Taxonomy" id="451644"/>
    <lineage>
        <taxon>Bacteria</taxon>
        <taxon>Bacillati</taxon>
        <taxon>Actinomycetota</taxon>
        <taxon>Actinomycetes</taxon>
        <taxon>Mycobacteriales</taxon>
        <taxon>Mycobacteriaceae</taxon>
        <taxon>Mycolicibacterium</taxon>
    </lineage>
</organism>